<reference evidence="1 2" key="1">
    <citation type="submission" date="2018-06" db="EMBL/GenBank/DDBJ databases">
        <authorList>
            <consortium name="Pathogen Informatics"/>
            <person name="Doyle S."/>
        </authorList>
    </citation>
    <scope>NUCLEOTIDE SEQUENCE [LARGE SCALE GENOMIC DNA]</scope>
    <source>
        <strain evidence="1 2">NCTC11179</strain>
    </source>
</reference>
<accession>A0A378U6E9</accession>
<protein>
    <submittedName>
        <fullName evidence="1">Uncharacterized protein</fullName>
    </submittedName>
</protein>
<sequence length="352" mass="41132">MNYNLEIQKILLKVEGLKSLEDKIVALKEAIQLADQHNDIDWGFDLRLDLIRQERNTSRCNESFPAFAWILHTSDANEDYFDESEFLWEYKWMFCSAYRSALIPLEEIEKIGEDLKRRLVKNGFSTRAYHNVMTGLAFHLRDYDLAKKYIDAANSELVDDMTNCSACELDTEVELLLFQGKLEDAIVKAQDLIHKKLTCYSMPFQTFCSLTYYSWLAGDAAEAEKYFNRAIEEYEAHDQYDSSVGYSMGLLMSYMHAINHPETWSFFERIATWDIEAEDIHRYNFARYMMPIMKQGGTKTLQLSPQLAYYQESGEYNLEDLYTHFKAQAEAFATRFDARNKNTNYTTEIAAL</sequence>
<dbReference type="EMBL" id="UGQL01000002">
    <property type="protein sequence ID" value="STZ69743.1"/>
    <property type="molecule type" value="Genomic_DNA"/>
</dbReference>
<organism evidence="1 2">
    <name type="scientific">Myroides odoratus</name>
    <name type="common">Flavobacterium odoratum</name>
    <dbReference type="NCBI Taxonomy" id="256"/>
    <lineage>
        <taxon>Bacteria</taxon>
        <taxon>Pseudomonadati</taxon>
        <taxon>Bacteroidota</taxon>
        <taxon>Flavobacteriia</taxon>
        <taxon>Flavobacteriales</taxon>
        <taxon>Flavobacteriaceae</taxon>
        <taxon>Myroides</taxon>
    </lineage>
</organism>
<proteinExistence type="predicted"/>
<name>A0A378U6E9_MYROD</name>
<evidence type="ECO:0000313" key="2">
    <source>
        <dbReference type="Proteomes" id="UP000255024"/>
    </source>
</evidence>
<evidence type="ECO:0000313" key="1">
    <source>
        <dbReference type="EMBL" id="STZ69743.1"/>
    </source>
</evidence>
<dbReference type="RefSeq" id="WP_115092397.1">
    <property type="nucleotide sequence ID" value="NZ_CP068107.1"/>
</dbReference>
<dbReference type="Proteomes" id="UP000255024">
    <property type="component" value="Unassembled WGS sequence"/>
</dbReference>
<dbReference type="AlphaFoldDB" id="A0A378U6E9"/>
<keyword evidence="2" id="KW-1185">Reference proteome</keyword>
<gene>
    <name evidence="1" type="ORF">NCTC11179_03260</name>
</gene>